<reference evidence="6 7" key="1">
    <citation type="submission" date="2020-02" db="EMBL/GenBank/DDBJ databases">
        <title>Whole-genome analyses of novel actinobacteria.</title>
        <authorList>
            <person name="Sahin N."/>
            <person name="Tatar D."/>
        </authorList>
    </citation>
    <scope>NUCLEOTIDE SEQUENCE [LARGE SCALE GENOMIC DNA]</scope>
    <source>
        <strain evidence="6 7">SB3404</strain>
    </source>
</reference>
<dbReference type="PRINTS" id="PR00455">
    <property type="entry name" value="HTHTETR"/>
</dbReference>
<dbReference type="PANTHER" id="PTHR30055:SF234">
    <property type="entry name" value="HTH-TYPE TRANSCRIPTIONAL REGULATOR BETI"/>
    <property type="match status" value="1"/>
</dbReference>
<evidence type="ECO:0000256" key="1">
    <source>
        <dbReference type="ARBA" id="ARBA00023015"/>
    </source>
</evidence>
<comment type="caution">
    <text evidence="6">The sequence shown here is derived from an EMBL/GenBank/DDBJ whole genome shotgun (WGS) entry which is preliminary data.</text>
</comment>
<organism evidence="6 7">
    <name type="scientific">Streptomyces boncukensis</name>
    <dbReference type="NCBI Taxonomy" id="2711219"/>
    <lineage>
        <taxon>Bacteria</taxon>
        <taxon>Bacillati</taxon>
        <taxon>Actinomycetota</taxon>
        <taxon>Actinomycetes</taxon>
        <taxon>Kitasatosporales</taxon>
        <taxon>Streptomycetaceae</taxon>
        <taxon>Streptomyces</taxon>
    </lineage>
</organism>
<dbReference type="SUPFAM" id="SSF46689">
    <property type="entry name" value="Homeodomain-like"/>
    <property type="match status" value="1"/>
</dbReference>
<gene>
    <name evidence="6" type="ORF">G5C65_27495</name>
</gene>
<dbReference type="Pfam" id="PF00440">
    <property type="entry name" value="TetR_N"/>
    <property type="match status" value="1"/>
</dbReference>
<sequence length="200" mass="21132">MPAADLPGVVRLRDQREALTRRAILTAARRLFAELGYARTPIRRIAHDAGVAPQTIYAHYGSKAGVLTGLVDLLDEEAGLEDVVAQAHGTSDPDALVGLLARAGRQARERCGDILALLGSGAAVGPDVEAARAEGARRNRLGVELIVQRLPGDRARPRAADIAVALLSAEVYDSLVRDAGWSPDAYEAWLADTLTAALLG</sequence>
<keyword evidence="7" id="KW-1185">Reference proteome</keyword>
<dbReference type="EMBL" id="JAAKZZ010000389">
    <property type="protein sequence ID" value="NGO72025.1"/>
    <property type="molecule type" value="Genomic_DNA"/>
</dbReference>
<evidence type="ECO:0000256" key="2">
    <source>
        <dbReference type="ARBA" id="ARBA00023125"/>
    </source>
</evidence>
<keyword evidence="3" id="KW-0804">Transcription</keyword>
<dbReference type="Proteomes" id="UP000477722">
    <property type="component" value="Unassembled WGS sequence"/>
</dbReference>
<evidence type="ECO:0000313" key="6">
    <source>
        <dbReference type="EMBL" id="NGO72025.1"/>
    </source>
</evidence>
<evidence type="ECO:0000256" key="4">
    <source>
        <dbReference type="PROSITE-ProRule" id="PRU00335"/>
    </source>
</evidence>
<proteinExistence type="predicted"/>
<dbReference type="PROSITE" id="PS50977">
    <property type="entry name" value="HTH_TETR_2"/>
    <property type="match status" value="1"/>
</dbReference>
<dbReference type="GO" id="GO:0003700">
    <property type="term" value="F:DNA-binding transcription factor activity"/>
    <property type="evidence" value="ECO:0007669"/>
    <property type="project" value="TreeGrafter"/>
</dbReference>
<dbReference type="PANTHER" id="PTHR30055">
    <property type="entry name" value="HTH-TYPE TRANSCRIPTIONAL REGULATOR RUTR"/>
    <property type="match status" value="1"/>
</dbReference>
<protein>
    <submittedName>
        <fullName evidence="6">TetR/AcrR family transcriptional regulator</fullName>
    </submittedName>
</protein>
<dbReference type="AlphaFoldDB" id="A0A6G4X3E1"/>
<evidence type="ECO:0000259" key="5">
    <source>
        <dbReference type="PROSITE" id="PS50977"/>
    </source>
</evidence>
<dbReference type="InterPro" id="IPR001647">
    <property type="entry name" value="HTH_TetR"/>
</dbReference>
<dbReference type="GO" id="GO:0000976">
    <property type="term" value="F:transcription cis-regulatory region binding"/>
    <property type="evidence" value="ECO:0007669"/>
    <property type="project" value="TreeGrafter"/>
</dbReference>
<feature type="DNA-binding region" description="H-T-H motif" evidence="4">
    <location>
        <begin position="41"/>
        <end position="60"/>
    </location>
</feature>
<dbReference type="RefSeq" id="WP_165301709.1">
    <property type="nucleotide sequence ID" value="NZ_JAAKZZ010000389.1"/>
</dbReference>
<dbReference type="InterPro" id="IPR050109">
    <property type="entry name" value="HTH-type_TetR-like_transc_reg"/>
</dbReference>
<dbReference type="Gene3D" id="1.10.357.10">
    <property type="entry name" value="Tetracycline Repressor, domain 2"/>
    <property type="match status" value="1"/>
</dbReference>
<evidence type="ECO:0000256" key="3">
    <source>
        <dbReference type="ARBA" id="ARBA00023163"/>
    </source>
</evidence>
<feature type="domain" description="HTH tetR-type" evidence="5">
    <location>
        <begin position="18"/>
        <end position="78"/>
    </location>
</feature>
<dbReference type="InterPro" id="IPR009057">
    <property type="entry name" value="Homeodomain-like_sf"/>
</dbReference>
<accession>A0A6G4X3E1</accession>
<keyword evidence="1" id="KW-0805">Transcription regulation</keyword>
<evidence type="ECO:0000313" key="7">
    <source>
        <dbReference type="Proteomes" id="UP000477722"/>
    </source>
</evidence>
<name>A0A6G4X3E1_9ACTN</name>
<keyword evidence="2 4" id="KW-0238">DNA-binding</keyword>